<name>A0ABY9MUB5_9GAMM</name>
<dbReference type="Pfam" id="PF02627">
    <property type="entry name" value="CMD"/>
    <property type="match status" value="1"/>
</dbReference>
<feature type="domain" description="Carboxymuconolactone decarboxylase-like" evidence="1">
    <location>
        <begin position="25"/>
        <end position="83"/>
    </location>
</feature>
<dbReference type="SUPFAM" id="SSF69118">
    <property type="entry name" value="AhpD-like"/>
    <property type="match status" value="1"/>
</dbReference>
<accession>A0ABY9MUB5</accession>
<evidence type="ECO:0000259" key="1">
    <source>
        <dbReference type="Pfam" id="PF02627"/>
    </source>
</evidence>
<dbReference type="NCBIfam" id="TIGR00778">
    <property type="entry name" value="ahpD_dom"/>
    <property type="match status" value="1"/>
</dbReference>
<proteinExistence type="predicted"/>
<dbReference type="InterPro" id="IPR003779">
    <property type="entry name" value="CMD-like"/>
</dbReference>
<dbReference type="InterPro" id="IPR004675">
    <property type="entry name" value="AhpD_core"/>
</dbReference>
<evidence type="ECO:0000313" key="2">
    <source>
        <dbReference type="EMBL" id="WML92259.1"/>
    </source>
</evidence>
<dbReference type="Gene3D" id="1.20.1290.10">
    <property type="entry name" value="AhpD-like"/>
    <property type="match status" value="1"/>
</dbReference>
<protein>
    <submittedName>
        <fullName evidence="2">Carboxymuconolactone decarboxylase family protein</fullName>
    </submittedName>
</protein>
<keyword evidence="3" id="KW-1185">Reference proteome</keyword>
<organism evidence="2 3">
    <name type="scientific">Thiothrix lacustris</name>
    <dbReference type="NCBI Taxonomy" id="525917"/>
    <lineage>
        <taxon>Bacteria</taxon>
        <taxon>Pseudomonadati</taxon>
        <taxon>Pseudomonadota</taxon>
        <taxon>Gammaproteobacteria</taxon>
        <taxon>Thiotrichales</taxon>
        <taxon>Thiotrichaceae</taxon>
        <taxon>Thiothrix</taxon>
    </lineage>
</organism>
<reference evidence="2 3" key="1">
    <citation type="submission" date="2023-08" db="EMBL/GenBank/DDBJ databases">
        <title>New molecular markers tilS and rpoB for phylogenetic and monitoring studies of the genus Thiothrix biodiversity.</title>
        <authorList>
            <person name="Ravin N.V."/>
            <person name="Smolyakov D."/>
            <person name="Markov N.D."/>
            <person name="Beletsky A.V."/>
            <person name="Mardanov A.V."/>
            <person name="Rudenko T.S."/>
            <person name="Grabovich M.Y."/>
        </authorList>
    </citation>
    <scope>NUCLEOTIDE SEQUENCE [LARGE SCALE GENOMIC DNA]</scope>
    <source>
        <strain evidence="2 3">MK1</strain>
    </source>
</reference>
<dbReference type="RefSeq" id="WP_308897354.1">
    <property type="nucleotide sequence ID" value="NZ_CP133218.1"/>
</dbReference>
<dbReference type="EMBL" id="CP133218">
    <property type="protein sequence ID" value="WML92259.1"/>
    <property type="molecule type" value="Genomic_DNA"/>
</dbReference>
<dbReference type="Proteomes" id="UP001236657">
    <property type="component" value="Chromosome"/>
</dbReference>
<evidence type="ECO:0000313" key="3">
    <source>
        <dbReference type="Proteomes" id="UP001236657"/>
    </source>
</evidence>
<dbReference type="InterPro" id="IPR029032">
    <property type="entry name" value="AhpD-like"/>
</dbReference>
<gene>
    <name evidence="2" type="ORF">RCF98_07940</name>
</gene>
<sequence length="207" mass="22657">MSQKFMKRLYDVETFQRFIADAVASFADMRKSRKNPDISAAFSKRILLAVTHVNGCRYCTFVHTKNALEEGMSEDEVQRLLGGEFDAAPSNESVALLFAEHYADTAGHPSLEATQKLIETYGADTSAQILGIIRGIMVGNLHGNMIDALRNRIMRKPVPESTLGRELGIVLGVVVFVPYLAIKQLITSRTSPTIQDLAGQGVGRAAT</sequence>